<dbReference type="InterPro" id="IPR017853">
    <property type="entry name" value="GH"/>
</dbReference>
<keyword evidence="3" id="KW-0378">Hydrolase</keyword>
<reference evidence="5 6" key="1">
    <citation type="submission" date="2017-02" db="EMBL/GenBank/DDBJ databases">
        <authorList>
            <person name="Peterson S.W."/>
        </authorList>
    </citation>
    <scope>NUCLEOTIDE SEQUENCE [LARGE SCALE GENOMIC DNA]</scope>
    <source>
        <strain evidence="5 6">ATCC 35992</strain>
    </source>
</reference>
<dbReference type="Pfam" id="PF00933">
    <property type="entry name" value="Glyco_hydro_3"/>
    <property type="match status" value="1"/>
</dbReference>
<evidence type="ECO:0000313" key="5">
    <source>
        <dbReference type="EMBL" id="SKA69596.1"/>
    </source>
</evidence>
<dbReference type="GO" id="GO:0031222">
    <property type="term" value="P:arabinan catabolic process"/>
    <property type="evidence" value="ECO:0007669"/>
    <property type="project" value="TreeGrafter"/>
</dbReference>
<dbReference type="Gene3D" id="3.20.20.300">
    <property type="entry name" value="Glycoside hydrolase, family 3, N-terminal domain"/>
    <property type="match status" value="1"/>
</dbReference>
<keyword evidence="2" id="KW-0732">Signal</keyword>
<dbReference type="InterPro" id="IPR026891">
    <property type="entry name" value="Fn3-like"/>
</dbReference>
<dbReference type="Pfam" id="PF01915">
    <property type="entry name" value="Glyco_hydro_3_C"/>
    <property type="match status" value="1"/>
</dbReference>
<dbReference type="PANTHER" id="PTHR42721:SF3">
    <property type="entry name" value="BETA-D-XYLOSIDASE 5-RELATED"/>
    <property type="match status" value="1"/>
</dbReference>
<dbReference type="EMBL" id="FUXZ01000011">
    <property type="protein sequence ID" value="SKA69596.1"/>
    <property type="molecule type" value="Genomic_DNA"/>
</dbReference>
<dbReference type="GO" id="GO:0009044">
    <property type="term" value="F:xylan 1,4-beta-xylosidase activity"/>
    <property type="evidence" value="ECO:0007669"/>
    <property type="project" value="InterPro"/>
</dbReference>
<dbReference type="InterPro" id="IPR013783">
    <property type="entry name" value="Ig-like_fold"/>
</dbReference>
<proteinExistence type="inferred from homology"/>
<dbReference type="SMART" id="SM01217">
    <property type="entry name" value="Fn3_like"/>
    <property type="match status" value="1"/>
</dbReference>
<dbReference type="GO" id="GO:0046556">
    <property type="term" value="F:alpha-L-arabinofuranosidase activity"/>
    <property type="evidence" value="ECO:0007669"/>
    <property type="project" value="TreeGrafter"/>
</dbReference>
<organism evidence="5 6">
    <name type="scientific">Eubacterium uniforme</name>
    <dbReference type="NCBI Taxonomy" id="39495"/>
    <lineage>
        <taxon>Bacteria</taxon>
        <taxon>Bacillati</taxon>
        <taxon>Bacillota</taxon>
        <taxon>Clostridia</taxon>
        <taxon>Eubacteriales</taxon>
        <taxon>Eubacteriaceae</taxon>
        <taxon>Eubacterium</taxon>
    </lineage>
</organism>
<sequence>MLKGLEKEKDMTKFIELKDKYRKQAEELVSKMTIEEVASQLKYDAPSIERLGVDYYNWWNEGLHGLARGGTATVFPQAIGLASMFDEKMLFDIAEVISTEARAKYNESTRLGDHDIYKGITLWSPNINIFRDPRWGRGQETYGEDPYLTSELGLAFINGLQGDGEHMKVAACAKHFAVHSGPEQGRHEFDAIATPKDLEETYLPAFEVAVKEGNVETVMGAYNRMNGEPCCGSEYLLAKTLRGKWGFDGHVVSDCWAIRDFHENHMVTKTATESAALALNNGCDLNCGCVYLQLLNALEEGLITEEQLRESAIRLFTTRAKLGMFDKKTEYDELGLFDVETEDSKDLSYLASVNSQVLLKNDGILPLNLEKYDTIGVIGPTASSVDVLYGNYNGTASETVTNIEGIRRVVDGEARILYSEGSHLYRDRVQFLGQPGDRLSEAVAVAKKSDVVIMCLGLDASIEGEEGDTGNAFAAGDKLNLYLPECQRELYEKVAEVGKPIVLVINTGSAMDVSNEAKSANAIIQSWYSGAFGGLALADVIFGNVSPSGKLPVTVSYDGTLPEFTNYSMKGRTYRYLKGEALYPFGYGLSYADFKYDNLKVSDVIERDDLSVDISVSVNVANDGDYDADEIVEVYINNNIDEKVYNGKNDDYTSNIDVDNQPKYSLCGFKRVSIDAGESKNVELKLSKKAFTTVLENGERVLLKGKYKLYVGTSQPDERSVKLTGKKPLEVEVEIS</sequence>
<evidence type="ECO:0000313" key="6">
    <source>
        <dbReference type="Proteomes" id="UP000190814"/>
    </source>
</evidence>
<gene>
    <name evidence="5" type="ORF">SAMN02745111_01896</name>
</gene>
<dbReference type="InterPro" id="IPR036962">
    <property type="entry name" value="Glyco_hydro_3_N_sf"/>
</dbReference>
<dbReference type="SUPFAM" id="SSF52279">
    <property type="entry name" value="Beta-D-glucan exohydrolase, C-terminal domain"/>
    <property type="match status" value="1"/>
</dbReference>
<evidence type="ECO:0000259" key="4">
    <source>
        <dbReference type="SMART" id="SM01217"/>
    </source>
</evidence>
<evidence type="ECO:0000256" key="1">
    <source>
        <dbReference type="ARBA" id="ARBA00005336"/>
    </source>
</evidence>
<evidence type="ECO:0000256" key="2">
    <source>
        <dbReference type="ARBA" id="ARBA00022729"/>
    </source>
</evidence>
<dbReference type="InterPro" id="IPR002772">
    <property type="entry name" value="Glyco_hydro_3_C"/>
</dbReference>
<comment type="similarity">
    <text evidence="1">Belongs to the glycosyl hydrolase 3 family.</text>
</comment>
<dbReference type="InterPro" id="IPR044993">
    <property type="entry name" value="BXL"/>
</dbReference>
<dbReference type="Proteomes" id="UP000190814">
    <property type="component" value="Unassembled WGS sequence"/>
</dbReference>
<name>A0A1T4VX72_9FIRM</name>
<dbReference type="SUPFAM" id="SSF51445">
    <property type="entry name" value="(Trans)glycosidases"/>
    <property type="match status" value="1"/>
</dbReference>
<keyword evidence="6" id="KW-1185">Reference proteome</keyword>
<dbReference type="Gene3D" id="3.40.50.1700">
    <property type="entry name" value="Glycoside hydrolase family 3 C-terminal domain"/>
    <property type="match status" value="1"/>
</dbReference>
<dbReference type="InterPro" id="IPR001764">
    <property type="entry name" value="Glyco_hydro_3_N"/>
</dbReference>
<dbReference type="Gene3D" id="2.60.40.10">
    <property type="entry name" value="Immunoglobulins"/>
    <property type="match status" value="1"/>
</dbReference>
<evidence type="ECO:0000256" key="3">
    <source>
        <dbReference type="ARBA" id="ARBA00022801"/>
    </source>
</evidence>
<dbReference type="STRING" id="39495.SAMN02745111_01896"/>
<protein>
    <submittedName>
        <fullName evidence="5">Beta-glucosidase</fullName>
    </submittedName>
</protein>
<dbReference type="PRINTS" id="PR00133">
    <property type="entry name" value="GLHYDRLASE3"/>
</dbReference>
<dbReference type="InterPro" id="IPR036881">
    <property type="entry name" value="Glyco_hydro_3_C_sf"/>
</dbReference>
<dbReference type="PANTHER" id="PTHR42721">
    <property type="entry name" value="SUGAR HYDROLASE-RELATED"/>
    <property type="match status" value="1"/>
</dbReference>
<dbReference type="GO" id="GO:0045493">
    <property type="term" value="P:xylan catabolic process"/>
    <property type="evidence" value="ECO:0007669"/>
    <property type="project" value="InterPro"/>
</dbReference>
<accession>A0A1T4VX72</accession>
<dbReference type="AlphaFoldDB" id="A0A1T4VX72"/>
<dbReference type="Pfam" id="PF14310">
    <property type="entry name" value="Fn3-like"/>
    <property type="match status" value="1"/>
</dbReference>
<feature type="domain" description="Fibronectin type III-like" evidence="4">
    <location>
        <begin position="630"/>
        <end position="715"/>
    </location>
</feature>